<reference evidence="2" key="1">
    <citation type="journal article" date="2023" name="Nat. Plants">
        <title>Single-cell RNA sequencing provides a high-resolution roadmap for understanding the multicellular compartmentation of specialized metabolism.</title>
        <authorList>
            <person name="Sun S."/>
            <person name="Shen X."/>
            <person name="Li Y."/>
            <person name="Li Y."/>
            <person name="Wang S."/>
            <person name="Li R."/>
            <person name="Zhang H."/>
            <person name="Shen G."/>
            <person name="Guo B."/>
            <person name="Wei J."/>
            <person name="Xu J."/>
            <person name="St-Pierre B."/>
            <person name="Chen S."/>
            <person name="Sun C."/>
        </authorList>
    </citation>
    <scope>NUCLEOTIDE SEQUENCE [LARGE SCALE GENOMIC DNA]</scope>
</reference>
<dbReference type="EMBL" id="CM044705">
    <property type="protein sequence ID" value="KAI5660877.1"/>
    <property type="molecule type" value="Genomic_DNA"/>
</dbReference>
<gene>
    <name evidence="1" type="ORF">M9H77_20200</name>
</gene>
<proteinExistence type="predicted"/>
<name>A0ACC0AKB4_CATRO</name>
<keyword evidence="2" id="KW-1185">Reference proteome</keyword>
<sequence length="400" mass="40900">MAAFSSSPATTAAHSGAGIGANVLSAIPFAEQLSRMRASQSPPNPLAALSSSSSTAPSVGIGAHAISPISMVMPETSSSKGKAPADSAAGNDNTMTSLAMELLAFHLQNNPQFPDVQTTGGSSDNNNDDDTPYVNLNLGSGIPAPAMAAKRAKGRPRKYGPDGEISIAQMQAAIAHPYGSPSRSRTKSANSSFSAAAAAAGGGSSSVPPSSDVPLTISSTPRVMPSSRNFMSKGTGPALGLGYNPEINTINIKKGEDVFSKIISFSQNTPGSISIVSATGSLSAIALRHPAISDETAIYQGLFGIENMYGTFVPSKFGNFPRKSGGLNITVLGNNGQTIYGQVAGVLIAAAPVKVMIRSFAPNEADNSGVNSGGATGPSNMDWSRLDYYMYKGKGEGMKK</sequence>
<protein>
    <submittedName>
        <fullName evidence="1">Uncharacterized protein</fullName>
    </submittedName>
</protein>
<evidence type="ECO:0000313" key="2">
    <source>
        <dbReference type="Proteomes" id="UP001060085"/>
    </source>
</evidence>
<evidence type="ECO:0000313" key="1">
    <source>
        <dbReference type="EMBL" id="KAI5660877.1"/>
    </source>
</evidence>
<accession>A0ACC0AKB4</accession>
<comment type="caution">
    <text evidence="1">The sequence shown here is derived from an EMBL/GenBank/DDBJ whole genome shotgun (WGS) entry which is preliminary data.</text>
</comment>
<dbReference type="Proteomes" id="UP001060085">
    <property type="component" value="Linkage Group LG05"/>
</dbReference>
<organism evidence="1 2">
    <name type="scientific">Catharanthus roseus</name>
    <name type="common">Madagascar periwinkle</name>
    <name type="synonym">Vinca rosea</name>
    <dbReference type="NCBI Taxonomy" id="4058"/>
    <lineage>
        <taxon>Eukaryota</taxon>
        <taxon>Viridiplantae</taxon>
        <taxon>Streptophyta</taxon>
        <taxon>Embryophyta</taxon>
        <taxon>Tracheophyta</taxon>
        <taxon>Spermatophyta</taxon>
        <taxon>Magnoliopsida</taxon>
        <taxon>eudicotyledons</taxon>
        <taxon>Gunneridae</taxon>
        <taxon>Pentapetalae</taxon>
        <taxon>asterids</taxon>
        <taxon>lamiids</taxon>
        <taxon>Gentianales</taxon>
        <taxon>Apocynaceae</taxon>
        <taxon>Rauvolfioideae</taxon>
        <taxon>Vinceae</taxon>
        <taxon>Catharanthinae</taxon>
        <taxon>Catharanthus</taxon>
    </lineage>
</organism>